<dbReference type="AlphaFoldDB" id="A0A7M2WVA9"/>
<dbReference type="Proteomes" id="UP000593765">
    <property type="component" value="Chromosome"/>
</dbReference>
<reference evidence="1 2" key="1">
    <citation type="submission" date="2020-10" db="EMBL/GenBank/DDBJ databases">
        <title>Wide distribution of Phycisphaera-like planctomycetes from WD2101 soil group in peatlands and genome analysis of the first cultivated representative.</title>
        <authorList>
            <person name="Dedysh S.N."/>
            <person name="Beletsky A.V."/>
            <person name="Ivanova A."/>
            <person name="Kulichevskaya I.S."/>
            <person name="Suzina N.E."/>
            <person name="Philippov D.A."/>
            <person name="Rakitin A.L."/>
            <person name="Mardanov A.V."/>
            <person name="Ravin N.V."/>
        </authorList>
    </citation>
    <scope>NUCLEOTIDE SEQUENCE [LARGE SCALE GENOMIC DNA]</scope>
    <source>
        <strain evidence="1 2">M1803</strain>
    </source>
</reference>
<evidence type="ECO:0000313" key="2">
    <source>
        <dbReference type="Proteomes" id="UP000593765"/>
    </source>
</evidence>
<keyword evidence="2" id="KW-1185">Reference proteome</keyword>
<evidence type="ECO:0000313" key="1">
    <source>
        <dbReference type="EMBL" id="QOV89162.1"/>
    </source>
</evidence>
<dbReference type="Pfam" id="PF09969">
    <property type="entry name" value="DUF2203"/>
    <property type="match status" value="1"/>
</dbReference>
<dbReference type="InterPro" id="IPR018699">
    <property type="entry name" value="DUF2203"/>
</dbReference>
<sequence length="143" mass="16229">MRGPQSASPEYASSPRAKRRFTVAEANRALPLVSRVVADIVHTHTQAIFVQSQIGRATSKEQPALQNQLDKMLERLEDFVDELTEIGCDLKDYTLGLIDFTGTHMGRDVCLCWKLGEDKIDHWHEMDEGFPGRRPIHSLQEAR</sequence>
<accession>A0A7M2WVA9</accession>
<dbReference type="PIRSF" id="PIRSF016498">
    <property type="entry name" value="UCP016498"/>
    <property type="match status" value="1"/>
</dbReference>
<organism evidence="1 2">
    <name type="scientific">Humisphaera borealis</name>
    <dbReference type="NCBI Taxonomy" id="2807512"/>
    <lineage>
        <taxon>Bacteria</taxon>
        <taxon>Pseudomonadati</taxon>
        <taxon>Planctomycetota</taxon>
        <taxon>Phycisphaerae</taxon>
        <taxon>Tepidisphaerales</taxon>
        <taxon>Tepidisphaeraceae</taxon>
        <taxon>Humisphaera</taxon>
    </lineage>
</organism>
<protein>
    <submittedName>
        <fullName evidence="1">DUF2203 domain-containing protein</fullName>
    </submittedName>
</protein>
<dbReference type="RefSeq" id="WP_206292182.1">
    <property type="nucleotide sequence ID" value="NZ_CP063458.1"/>
</dbReference>
<proteinExistence type="predicted"/>
<name>A0A7M2WVA9_9BACT</name>
<dbReference type="EMBL" id="CP063458">
    <property type="protein sequence ID" value="QOV89162.1"/>
    <property type="molecule type" value="Genomic_DNA"/>
</dbReference>
<gene>
    <name evidence="1" type="ORF">IPV69_23575</name>
</gene>
<dbReference type="KEGG" id="hbs:IPV69_23575"/>